<dbReference type="GO" id="GO:0046872">
    <property type="term" value="F:metal ion binding"/>
    <property type="evidence" value="ECO:0007669"/>
    <property type="project" value="UniProtKB-UniRule"/>
</dbReference>
<gene>
    <name evidence="12" type="ORF">CUN48_09665</name>
</gene>
<dbReference type="PANTHER" id="PTHR30040:SF2">
    <property type="entry name" value="FAD:PROTEIN FMN TRANSFERASE"/>
    <property type="match status" value="1"/>
</dbReference>
<comment type="catalytic activity">
    <reaction evidence="9 10">
        <text>L-threonyl-[protein] + FAD = FMN-L-threonyl-[protein] + AMP + H(+)</text>
        <dbReference type="Rhea" id="RHEA:36847"/>
        <dbReference type="Rhea" id="RHEA-COMP:11060"/>
        <dbReference type="Rhea" id="RHEA-COMP:11061"/>
        <dbReference type="ChEBI" id="CHEBI:15378"/>
        <dbReference type="ChEBI" id="CHEBI:30013"/>
        <dbReference type="ChEBI" id="CHEBI:57692"/>
        <dbReference type="ChEBI" id="CHEBI:74257"/>
        <dbReference type="ChEBI" id="CHEBI:456215"/>
        <dbReference type="EC" id="2.7.1.180"/>
    </reaction>
</comment>
<evidence type="ECO:0000256" key="10">
    <source>
        <dbReference type="PIRNR" id="PIRNR006268"/>
    </source>
</evidence>
<keyword evidence="4 10" id="KW-0808">Transferase</keyword>
<keyword evidence="7 10" id="KW-0460">Magnesium</keyword>
<sequence>MQEITFRAMGCQMLAALDADTAEAGEALRNVPVWFEIWERTLSRFRPGSELSRLNARTGQWVAVSQTLWDVLHAALRAARHTHGLVIPTALSAMQAIGYTRTFEEMSSERVEVTLTVTPPAHLGDWENIQMDAANRAVWVPPGALLDLGGVAKGWCADQAARRLATYGPALVDAGGDIAIAPAADRATEFPIGIAAPAGHSPTPDALLGTITLRAGGVATSGRDYRRWQTGAREVHHLIDPRTGEPAQTDALTATAIAPTAVQAEAVAKAALLLGSEEGLAWAESQDDTATLLVCEDGRIVHTPNFPLLRSV</sequence>
<evidence type="ECO:0000256" key="11">
    <source>
        <dbReference type="PIRSR" id="PIRSR006268-2"/>
    </source>
</evidence>
<comment type="similarity">
    <text evidence="10">Belongs to the ApbE family.</text>
</comment>
<dbReference type="SUPFAM" id="SSF143631">
    <property type="entry name" value="ApbE-like"/>
    <property type="match status" value="1"/>
</dbReference>
<evidence type="ECO:0000313" key="12">
    <source>
        <dbReference type="EMBL" id="PJF47243.1"/>
    </source>
</evidence>
<reference evidence="12 13" key="1">
    <citation type="submission" date="2017-11" db="EMBL/GenBank/DDBJ databases">
        <title>Evolution of Phototrophy in the Chloroflexi Phylum Driven by Horizontal Gene Transfer.</title>
        <authorList>
            <person name="Ward L.M."/>
            <person name="Hemp J."/>
            <person name="Shih P.M."/>
            <person name="Mcglynn S.E."/>
            <person name="Fischer W."/>
        </authorList>
    </citation>
    <scope>NUCLEOTIDE SEQUENCE [LARGE SCALE GENOMIC DNA]</scope>
    <source>
        <strain evidence="12">JP3_7</strain>
    </source>
</reference>
<keyword evidence="5 10" id="KW-0479">Metal-binding</keyword>
<dbReference type="Proteomes" id="UP000230790">
    <property type="component" value="Unassembled WGS sequence"/>
</dbReference>
<evidence type="ECO:0000256" key="7">
    <source>
        <dbReference type="ARBA" id="ARBA00022842"/>
    </source>
</evidence>
<keyword evidence="6 10" id="KW-0274">FAD</keyword>
<evidence type="ECO:0000256" key="3">
    <source>
        <dbReference type="ARBA" id="ARBA00022630"/>
    </source>
</evidence>
<protein>
    <recommendedName>
        <fullName evidence="2 10">FAD:protein FMN transferase</fullName>
        <ecNumber evidence="1 10">2.7.1.180</ecNumber>
    </recommendedName>
    <alternativeName>
        <fullName evidence="8 10">Flavin transferase</fullName>
    </alternativeName>
</protein>
<proteinExistence type="inferred from homology"/>
<dbReference type="AlphaFoldDB" id="A0A2M8QBQ6"/>
<dbReference type="Pfam" id="PF02424">
    <property type="entry name" value="ApbE"/>
    <property type="match status" value="1"/>
</dbReference>
<dbReference type="EC" id="2.7.1.180" evidence="1 10"/>
<evidence type="ECO:0000256" key="8">
    <source>
        <dbReference type="ARBA" id="ARBA00031306"/>
    </source>
</evidence>
<comment type="cofactor">
    <cofactor evidence="11">
        <name>Mg(2+)</name>
        <dbReference type="ChEBI" id="CHEBI:18420"/>
    </cofactor>
    <cofactor evidence="11">
        <name>Mn(2+)</name>
        <dbReference type="ChEBI" id="CHEBI:29035"/>
    </cofactor>
    <text evidence="11">Magnesium. Can also use manganese.</text>
</comment>
<keyword evidence="3 10" id="KW-0285">Flavoprotein</keyword>
<accession>A0A2M8QBQ6</accession>
<evidence type="ECO:0000256" key="1">
    <source>
        <dbReference type="ARBA" id="ARBA00011955"/>
    </source>
</evidence>
<evidence type="ECO:0000256" key="9">
    <source>
        <dbReference type="ARBA" id="ARBA00048540"/>
    </source>
</evidence>
<evidence type="ECO:0000256" key="6">
    <source>
        <dbReference type="ARBA" id="ARBA00022827"/>
    </source>
</evidence>
<dbReference type="InterPro" id="IPR003374">
    <property type="entry name" value="ApbE-like_sf"/>
</dbReference>
<evidence type="ECO:0000256" key="2">
    <source>
        <dbReference type="ARBA" id="ARBA00016337"/>
    </source>
</evidence>
<dbReference type="PIRSF" id="PIRSF006268">
    <property type="entry name" value="ApbE"/>
    <property type="match status" value="1"/>
</dbReference>
<dbReference type="InterPro" id="IPR024932">
    <property type="entry name" value="ApbE"/>
</dbReference>
<dbReference type="EMBL" id="PGTN01000059">
    <property type="protein sequence ID" value="PJF47243.1"/>
    <property type="molecule type" value="Genomic_DNA"/>
</dbReference>
<evidence type="ECO:0000256" key="4">
    <source>
        <dbReference type="ARBA" id="ARBA00022679"/>
    </source>
</evidence>
<dbReference type="Gene3D" id="3.10.520.10">
    <property type="entry name" value="ApbE-like domains"/>
    <property type="match status" value="1"/>
</dbReference>
<organism evidence="12 13">
    <name type="scientific">Candidatus Thermofonsia Clade 3 bacterium</name>
    <dbReference type="NCBI Taxonomy" id="2364212"/>
    <lineage>
        <taxon>Bacteria</taxon>
        <taxon>Bacillati</taxon>
        <taxon>Chloroflexota</taxon>
        <taxon>Candidatus Thermofontia</taxon>
        <taxon>Candidatus Thermofonsia Clade 3</taxon>
    </lineage>
</organism>
<evidence type="ECO:0000256" key="5">
    <source>
        <dbReference type="ARBA" id="ARBA00022723"/>
    </source>
</evidence>
<dbReference type="GO" id="GO:0016740">
    <property type="term" value="F:transferase activity"/>
    <property type="evidence" value="ECO:0007669"/>
    <property type="project" value="UniProtKB-UniRule"/>
</dbReference>
<feature type="binding site" evidence="11">
    <location>
        <position position="150"/>
    </location>
    <ligand>
        <name>Mg(2+)</name>
        <dbReference type="ChEBI" id="CHEBI:18420"/>
    </ligand>
</feature>
<name>A0A2M8QBQ6_9CHLR</name>
<comment type="caution">
    <text evidence="12">The sequence shown here is derived from an EMBL/GenBank/DDBJ whole genome shotgun (WGS) entry which is preliminary data.</text>
</comment>
<evidence type="ECO:0000313" key="13">
    <source>
        <dbReference type="Proteomes" id="UP000230790"/>
    </source>
</evidence>
<dbReference type="PANTHER" id="PTHR30040">
    <property type="entry name" value="THIAMINE BIOSYNTHESIS LIPOPROTEIN APBE"/>
    <property type="match status" value="1"/>
</dbReference>